<dbReference type="GO" id="GO:0051301">
    <property type="term" value="P:cell division"/>
    <property type="evidence" value="ECO:0007669"/>
    <property type="project" value="TreeGrafter"/>
</dbReference>
<dbReference type="GO" id="GO:0005886">
    <property type="term" value="C:plasma membrane"/>
    <property type="evidence" value="ECO:0007669"/>
    <property type="project" value="TreeGrafter"/>
</dbReference>
<dbReference type="PANTHER" id="PTHR21068">
    <property type="entry name" value="SPARTIN"/>
    <property type="match status" value="1"/>
</dbReference>
<dbReference type="AlphaFoldDB" id="A0A1B9H0K4"/>
<name>A0A1B9H0K4_9TREE</name>
<reference evidence="4" key="2">
    <citation type="submission" date="2013-12" db="EMBL/GenBank/DDBJ databases">
        <title>Evolution of pathogenesis and genome organization in the Tremellales.</title>
        <authorList>
            <person name="Cuomo C."/>
            <person name="Litvintseva A."/>
            <person name="Heitman J."/>
            <person name="Chen Y."/>
            <person name="Sun S."/>
            <person name="Springer D."/>
            <person name="Dromer F."/>
            <person name="Young S."/>
            <person name="Zeng Q."/>
            <person name="Chapman S."/>
            <person name="Gujja S."/>
            <person name="Saif S."/>
            <person name="Birren B."/>
        </authorList>
    </citation>
    <scope>NUCLEOTIDE SEQUENCE [LARGE SCALE GENOMIC DNA]</scope>
    <source>
        <strain evidence="4">BCC8398</strain>
    </source>
</reference>
<feature type="compositionally biased region" description="Low complexity" evidence="1">
    <location>
        <begin position="176"/>
        <end position="202"/>
    </location>
</feature>
<reference evidence="3 4" key="1">
    <citation type="submission" date="2013-07" db="EMBL/GenBank/DDBJ databases">
        <title>The Genome Sequence of Cryptococcus heveanensis BCC8398.</title>
        <authorList>
            <consortium name="The Broad Institute Genome Sequencing Platform"/>
            <person name="Cuomo C."/>
            <person name="Litvintseva A."/>
            <person name="Chen Y."/>
            <person name="Heitman J."/>
            <person name="Sun S."/>
            <person name="Springer D."/>
            <person name="Dromer F."/>
            <person name="Young S.K."/>
            <person name="Zeng Q."/>
            <person name="Gargeya S."/>
            <person name="Fitzgerald M."/>
            <person name="Abouelleil A."/>
            <person name="Alvarado L."/>
            <person name="Berlin A.M."/>
            <person name="Chapman S.B."/>
            <person name="Dewar J."/>
            <person name="Goldberg J."/>
            <person name="Griggs A."/>
            <person name="Gujja S."/>
            <person name="Hansen M."/>
            <person name="Howarth C."/>
            <person name="Imamovic A."/>
            <person name="Larimer J."/>
            <person name="McCowan C."/>
            <person name="Murphy C."/>
            <person name="Pearson M."/>
            <person name="Priest M."/>
            <person name="Roberts A."/>
            <person name="Saif S."/>
            <person name="Shea T."/>
            <person name="Sykes S."/>
            <person name="Wortman J."/>
            <person name="Nusbaum C."/>
            <person name="Birren B."/>
        </authorList>
    </citation>
    <scope>NUCLEOTIDE SEQUENCE [LARGE SCALE GENOMIC DNA]</scope>
    <source>
        <strain evidence="3 4">BCC8398</strain>
    </source>
</reference>
<evidence type="ECO:0000313" key="4">
    <source>
        <dbReference type="Proteomes" id="UP000092666"/>
    </source>
</evidence>
<evidence type="ECO:0000259" key="2">
    <source>
        <dbReference type="Pfam" id="PF06911"/>
    </source>
</evidence>
<keyword evidence="4" id="KW-1185">Reference proteome</keyword>
<dbReference type="Pfam" id="PF06911">
    <property type="entry name" value="Senescence"/>
    <property type="match status" value="2"/>
</dbReference>
<dbReference type="InterPro" id="IPR009686">
    <property type="entry name" value="Senescence/spartin_C"/>
</dbReference>
<accession>A0A1B9H0K4</accession>
<dbReference type="Proteomes" id="UP000092666">
    <property type="component" value="Unassembled WGS sequence"/>
</dbReference>
<gene>
    <name evidence="3" type="ORF">I316_01391</name>
</gene>
<sequence length="653" mass="68882">MLVSASPGSKSGTATPAEEASGYLLLTIEHAEVKQLFDEETMTLARGEFRLECVSLSIPAEIGRQTANPFSRSPSDPPIPTHDFWLVIKVGPTFEMPLIPTQLLRPSSTSTGTIKGQDGEVVYAAESPHVPGASVLFKLPTPRSQADLEDLDSFEILLRQYGSLGAESTALSNINPASFQSPSSNSAAASRGPPAGSGTASPPLAPEELRGQIVLINEDNGEVVGQFDQQIDLEEDAKLAGEDKNKPVVLDFGHLREGQDALRVKVKAVPEEDLDDWLLRGAHNISKGILSFGSWSSRQMLSGADRYIKTSTPRPEPVHFSPQTKEGFVKFHSGTVKVATVTKSTVGKIHNAISNVAEKTYVHGVQPAVSAYRRGSTPGAPPLPPRSPHSAPIPMKSPGTAPPVPSKPAHLHAPPSPQNTYGYNMGVSPTAYSPSSNRAQTVAVPTQAETLLASEERYQYQNPPSYSEKFSAEPGMIRVAPPPVPPRKKKLLGRLLLAGEVVLTSLEATAHDLINNGTIAASSAAGHKYGPDAGQATALVGGSVKNVAVVYIDVAGVGRRAILKSTAKGFVRAKLKDGETVQLQAEGHGQDIKPGEVDVKREGAEIVVGMPEIESSAVSSGVNTPNSRGVGAGAGVGSGIGVPSRENDAYRRR</sequence>
<dbReference type="OrthoDB" id="20821at2759"/>
<feature type="compositionally biased region" description="Polar residues" evidence="1">
    <location>
        <begin position="616"/>
        <end position="627"/>
    </location>
</feature>
<dbReference type="InterPro" id="IPR045036">
    <property type="entry name" value="Spartin-like"/>
</dbReference>
<feature type="region of interest" description="Disordered" evidence="1">
    <location>
        <begin position="372"/>
        <end position="425"/>
    </location>
</feature>
<feature type="domain" description="Senescence" evidence="2">
    <location>
        <begin position="487"/>
        <end position="568"/>
    </location>
</feature>
<feature type="compositionally biased region" description="Gly residues" evidence="1">
    <location>
        <begin position="630"/>
        <end position="640"/>
    </location>
</feature>
<proteinExistence type="predicted"/>
<protein>
    <recommendedName>
        <fullName evidence="2">Senescence domain-containing protein</fullName>
    </recommendedName>
</protein>
<dbReference type="STRING" id="1296120.A0A1B9H0K4"/>
<evidence type="ECO:0000256" key="1">
    <source>
        <dbReference type="SAM" id="MobiDB-lite"/>
    </source>
</evidence>
<feature type="domain" description="Senescence" evidence="2">
    <location>
        <begin position="276"/>
        <end position="361"/>
    </location>
</feature>
<feature type="region of interest" description="Disordered" evidence="1">
    <location>
        <begin position="615"/>
        <end position="653"/>
    </location>
</feature>
<organism evidence="3 4">
    <name type="scientific">Kwoniella heveanensis BCC8398</name>
    <dbReference type="NCBI Taxonomy" id="1296120"/>
    <lineage>
        <taxon>Eukaryota</taxon>
        <taxon>Fungi</taxon>
        <taxon>Dikarya</taxon>
        <taxon>Basidiomycota</taxon>
        <taxon>Agaricomycotina</taxon>
        <taxon>Tremellomycetes</taxon>
        <taxon>Tremellales</taxon>
        <taxon>Cryptococcaceae</taxon>
        <taxon>Kwoniella</taxon>
    </lineage>
</organism>
<dbReference type="PANTHER" id="PTHR21068:SF43">
    <property type="entry name" value="SPARTIN"/>
    <property type="match status" value="1"/>
</dbReference>
<evidence type="ECO:0000313" key="3">
    <source>
        <dbReference type="EMBL" id="OCF36795.1"/>
    </source>
</evidence>
<feature type="region of interest" description="Disordered" evidence="1">
    <location>
        <begin position="175"/>
        <end position="204"/>
    </location>
</feature>
<dbReference type="EMBL" id="KI669494">
    <property type="protein sequence ID" value="OCF36795.1"/>
    <property type="molecule type" value="Genomic_DNA"/>
</dbReference>